<dbReference type="AlphaFoldDB" id="A0A0A9BX99"/>
<accession>A0A0A9BX99</accession>
<name>A0A0A9BX99_ARUDO</name>
<proteinExistence type="predicted"/>
<reference evidence="1" key="2">
    <citation type="journal article" date="2015" name="Data Brief">
        <title>Shoot transcriptome of the giant reed, Arundo donax.</title>
        <authorList>
            <person name="Barrero R.A."/>
            <person name="Guerrero F.D."/>
            <person name="Moolhuijzen P."/>
            <person name="Goolsby J.A."/>
            <person name="Tidwell J."/>
            <person name="Bellgard S.E."/>
            <person name="Bellgard M.I."/>
        </authorList>
    </citation>
    <scope>NUCLEOTIDE SEQUENCE</scope>
    <source>
        <tissue evidence="1">Shoot tissue taken approximately 20 cm above the soil surface</tissue>
    </source>
</reference>
<sequence>MVQWFKANTIQFKAIT</sequence>
<evidence type="ECO:0000313" key="1">
    <source>
        <dbReference type="EMBL" id="JAD66848.1"/>
    </source>
</evidence>
<organism evidence="1">
    <name type="scientific">Arundo donax</name>
    <name type="common">Giant reed</name>
    <name type="synonym">Donax arundinaceus</name>
    <dbReference type="NCBI Taxonomy" id="35708"/>
    <lineage>
        <taxon>Eukaryota</taxon>
        <taxon>Viridiplantae</taxon>
        <taxon>Streptophyta</taxon>
        <taxon>Embryophyta</taxon>
        <taxon>Tracheophyta</taxon>
        <taxon>Spermatophyta</taxon>
        <taxon>Magnoliopsida</taxon>
        <taxon>Liliopsida</taxon>
        <taxon>Poales</taxon>
        <taxon>Poaceae</taxon>
        <taxon>PACMAD clade</taxon>
        <taxon>Arundinoideae</taxon>
        <taxon>Arundineae</taxon>
        <taxon>Arundo</taxon>
    </lineage>
</organism>
<reference evidence="1" key="1">
    <citation type="submission" date="2014-09" db="EMBL/GenBank/DDBJ databases">
        <authorList>
            <person name="Magalhaes I.L.F."/>
            <person name="Oliveira U."/>
            <person name="Santos F.R."/>
            <person name="Vidigal T.H.D.A."/>
            <person name="Brescovit A.D."/>
            <person name="Santos A.J."/>
        </authorList>
    </citation>
    <scope>NUCLEOTIDE SEQUENCE</scope>
    <source>
        <tissue evidence="1">Shoot tissue taken approximately 20 cm above the soil surface</tissue>
    </source>
</reference>
<protein>
    <submittedName>
        <fullName evidence="1">Uncharacterized protein</fullName>
    </submittedName>
</protein>
<dbReference type="EMBL" id="GBRH01231047">
    <property type="protein sequence ID" value="JAD66848.1"/>
    <property type="molecule type" value="Transcribed_RNA"/>
</dbReference>